<evidence type="ECO:0000313" key="6">
    <source>
        <dbReference type="Proteomes" id="UP000287033"/>
    </source>
</evidence>
<keyword evidence="2" id="KW-0009">Actin-binding</keyword>
<proteinExistence type="predicted"/>
<dbReference type="InterPro" id="IPR002017">
    <property type="entry name" value="Spectrin_repeat"/>
</dbReference>
<dbReference type="EMBL" id="BEZZ01005297">
    <property type="protein sequence ID" value="GCC16942.1"/>
    <property type="molecule type" value="Genomic_DNA"/>
</dbReference>
<keyword evidence="3" id="KW-0175">Coiled coil</keyword>
<organism evidence="5 6">
    <name type="scientific">Chiloscyllium punctatum</name>
    <name type="common">Brownbanded bambooshark</name>
    <name type="synonym">Hemiscyllium punctatum</name>
    <dbReference type="NCBI Taxonomy" id="137246"/>
    <lineage>
        <taxon>Eukaryota</taxon>
        <taxon>Metazoa</taxon>
        <taxon>Chordata</taxon>
        <taxon>Craniata</taxon>
        <taxon>Vertebrata</taxon>
        <taxon>Chondrichthyes</taxon>
        <taxon>Elasmobranchii</taxon>
        <taxon>Galeomorphii</taxon>
        <taxon>Galeoidea</taxon>
        <taxon>Orectolobiformes</taxon>
        <taxon>Hemiscylliidae</taxon>
        <taxon>Chiloscyllium</taxon>
    </lineage>
</organism>
<dbReference type="CDD" id="cd00176">
    <property type="entry name" value="SPEC"/>
    <property type="match status" value="1"/>
</dbReference>
<gene>
    <name evidence="5" type="ORF">chiPu_0021942</name>
</gene>
<dbReference type="InterPro" id="IPR018159">
    <property type="entry name" value="Spectrin/alpha-actinin"/>
</dbReference>
<evidence type="ECO:0000256" key="2">
    <source>
        <dbReference type="ARBA" id="ARBA00023203"/>
    </source>
</evidence>
<name>A0A401RFL1_CHIPU</name>
<feature type="compositionally biased region" description="Low complexity" evidence="4">
    <location>
        <begin position="237"/>
        <end position="249"/>
    </location>
</feature>
<dbReference type="SMART" id="SM00150">
    <property type="entry name" value="SPEC"/>
    <property type="match status" value="1"/>
</dbReference>
<feature type="non-terminal residue" evidence="5">
    <location>
        <position position="385"/>
    </location>
</feature>
<dbReference type="STRING" id="137246.A0A401RFL1"/>
<evidence type="ECO:0000256" key="3">
    <source>
        <dbReference type="SAM" id="Coils"/>
    </source>
</evidence>
<dbReference type="GO" id="GO:0003779">
    <property type="term" value="F:actin binding"/>
    <property type="evidence" value="ECO:0007669"/>
    <property type="project" value="UniProtKB-KW"/>
</dbReference>
<dbReference type="Pfam" id="PF00435">
    <property type="entry name" value="Spectrin"/>
    <property type="match status" value="1"/>
</dbReference>
<evidence type="ECO:0000256" key="1">
    <source>
        <dbReference type="ARBA" id="ARBA00022737"/>
    </source>
</evidence>
<keyword evidence="1" id="KW-0677">Repeat</keyword>
<feature type="region of interest" description="Disordered" evidence="4">
    <location>
        <begin position="130"/>
        <end position="191"/>
    </location>
</feature>
<evidence type="ECO:0000313" key="5">
    <source>
        <dbReference type="EMBL" id="GCC16942.1"/>
    </source>
</evidence>
<feature type="coiled-coil region" evidence="3">
    <location>
        <begin position="313"/>
        <end position="340"/>
    </location>
</feature>
<evidence type="ECO:0000256" key="4">
    <source>
        <dbReference type="SAM" id="MobiDB-lite"/>
    </source>
</evidence>
<dbReference type="AlphaFoldDB" id="A0A401RFL1"/>
<accession>A0A401RFL1</accession>
<keyword evidence="6" id="KW-1185">Reference proteome</keyword>
<protein>
    <submittedName>
        <fullName evidence="5">Uncharacterized protein</fullName>
    </submittedName>
</protein>
<feature type="region of interest" description="Disordered" evidence="4">
    <location>
        <begin position="220"/>
        <end position="256"/>
    </location>
</feature>
<dbReference type="SUPFAM" id="SSF46966">
    <property type="entry name" value="Spectrin repeat"/>
    <property type="match status" value="1"/>
</dbReference>
<dbReference type="Proteomes" id="UP000287033">
    <property type="component" value="Unassembled WGS sequence"/>
</dbReference>
<reference evidence="5 6" key="1">
    <citation type="journal article" date="2018" name="Nat. Ecol. Evol.">
        <title>Shark genomes provide insights into elasmobranch evolution and the origin of vertebrates.</title>
        <authorList>
            <person name="Hara Y"/>
            <person name="Yamaguchi K"/>
            <person name="Onimaru K"/>
            <person name="Kadota M"/>
            <person name="Koyanagi M"/>
            <person name="Keeley SD"/>
            <person name="Tatsumi K"/>
            <person name="Tanaka K"/>
            <person name="Motone F"/>
            <person name="Kageyama Y"/>
            <person name="Nozu R"/>
            <person name="Adachi N"/>
            <person name="Nishimura O"/>
            <person name="Nakagawa R"/>
            <person name="Tanegashima C"/>
            <person name="Kiyatake I"/>
            <person name="Matsumoto R"/>
            <person name="Murakumo K"/>
            <person name="Nishida K"/>
            <person name="Terakita A"/>
            <person name="Kuratani S"/>
            <person name="Sato K"/>
            <person name="Hyodo S Kuraku.S."/>
        </authorList>
    </citation>
    <scope>NUCLEOTIDE SEQUENCE [LARGE SCALE GENOMIC DNA]</scope>
</reference>
<dbReference type="Gene3D" id="1.20.58.60">
    <property type="match status" value="1"/>
</dbReference>
<sequence>MSGPERSKRMQRFTVCTKLWPAPLGTPSLARSVSRLSTAAAPRPAPPAARCVSRMDVTLAPCLPSTYAEGPNPARTVPSSPVIVAHSMKEEEKEEASGISVPPATVNQPAVPEPARRVSSLLVTLTPAHPAPVPTLNQPPASVHPTPRGSQSGSSVRALEVVSTASPPSLGFSRTELVLRGPPAPRPDEWRGTPHGCTLNCVFRSLPPAHSGPVLSISLSPGHGHCRTSHRNTQGPSETRSSCSSHSLSTLPEDTPEAVQRAANPRAWCMCRGQEHCCTAEGDPLEFEHHSVYLRSSELGTSVDTVDSLIKRHEAFEKLLITQEEKVMSLQEQAGKLREEGLKREDASTIQEKLNSILDRRNRIKELSQSRKRDLSTARLLARFN</sequence>
<comment type="caution">
    <text evidence="5">The sequence shown here is derived from an EMBL/GenBank/DDBJ whole genome shotgun (WGS) entry which is preliminary data.</text>
</comment>
<dbReference type="PANTHER" id="PTHR11915">
    <property type="entry name" value="SPECTRIN/FILAMIN RELATED CYTOSKELETAL PROTEIN"/>
    <property type="match status" value="1"/>
</dbReference>